<dbReference type="Proteomes" id="UP001062846">
    <property type="component" value="Chromosome 11"/>
</dbReference>
<evidence type="ECO:0000313" key="1">
    <source>
        <dbReference type="EMBL" id="KAI8530518.1"/>
    </source>
</evidence>
<keyword evidence="2" id="KW-1185">Reference proteome</keyword>
<sequence length="219" mass="24967">MASSPYCYGSTLHPAPEAHTGFGLRDTHHSWSFENRPYSEDNSPLLEIISERFGLGYVPRRSDLKKRWCNRAHTRGAEERPKVILVSEEEKVPYQGQPEPYFDVETKNEYPGFEIFIEDTWDSEDEAEKKEELVRTLHTDWVEAFDQDSLRSMFGDENPDGTDEDTTMMMLGDEDACEDPSTLIVDATGRYENCVFIPLVKHAHAAESESESDTDTASS</sequence>
<reference evidence="1" key="1">
    <citation type="submission" date="2022-02" db="EMBL/GenBank/DDBJ databases">
        <title>Plant Genome Project.</title>
        <authorList>
            <person name="Zhang R.-G."/>
        </authorList>
    </citation>
    <scope>NUCLEOTIDE SEQUENCE</scope>
    <source>
        <strain evidence="1">AT1</strain>
    </source>
</reference>
<dbReference type="EMBL" id="CM046398">
    <property type="protein sequence ID" value="KAI8530518.1"/>
    <property type="molecule type" value="Genomic_DNA"/>
</dbReference>
<comment type="caution">
    <text evidence="1">The sequence shown here is derived from an EMBL/GenBank/DDBJ whole genome shotgun (WGS) entry which is preliminary data.</text>
</comment>
<accession>A0ACC0LQU6</accession>
<evidence type="ECO:0000313" key="2">
    <source>
        <dbReference type="Proteomes" id="UP001062846"/>
    </source>
</evidence>
<name>A0ACC0LQU6_RHOML</name>
<organism evidence="1 2">
    <name type="scientific">Rhododendron molle</name>
    <name type="common">Chinese azalea</name>
    <name type="synonym">Azalea mollis</name>
    <dbReference type="NCBI Taxonomy" id="49168"/>
    <lineage>
        <taxon>Eukaryota</taxon>
        <taxon>Viridiplantae</taxon>
        <taxon>Streptophyta</taxon>
        <taxon>Embryophyta</taxon>
        <taxon>Tracheophyta</taxon>
        <taxon>Spermatophyta</taxon>
        <taxon>Magnoliopsida</taxon>
        <taxon>eudicotyledons</taxon>
        <taxon>Gunneridae</taxon>
        <taxon>Pentapetalae</taxon>
        <taxon>asterids</taxon>
        <taxon>Ericales</taxon>
        <taxon>Ericaceae</taxon>
        <taxon>Ericoideae</taxon>
        <taxon>Rhodoreae</taxon>
        <taxon>Rhododendron</taxon>
    </lineage>
</organism>
<protein>
    <submittedName>
        <fullName evidence="1">Uncharacterized protein</fullName>
    </submittedName>
</protein>
<proteinExistence type="predicted"/>
<gene>
    <name evidence="1" type="ORF">RHMOL_Rhmol11G0065500</name>
</gene>